<reference evidence="2" key="2">
    <citation type="submission" date="2015-06" db="UniProtKB">
        <authorList>
            <consortium name="EnsemblPlants"/>
        </authorList>
    </citation>
    <scope>IDENTIFICATION</scope>
</reference>
<dbReference type="EnsemblPlants" id="ORUFI10G03710.1">
    <property type="protein sequence ID" value="ORUFI10G03710.1"/>
    <property type="gene ID" value="ORUFI10G03710"/>
</dbReference>
<name>A0A0E0QWP7_ORYRU</name>
<sequence length="113" mass="11896">MPLIFICNLLPLSSHLLSLSLSLQSVAATAAAAAAPPLAAASLLLLPPLAAAPPLLPYIQTLNWFHFQEVKSRVALPTTLLLPPPLAAASLRLLLPPPRCRSQPRTSIAEAIL</sequence>
<evidence type="ECO:0000313" key="3">
    <source>
        <dbReference type="Proteomes" id="UP000008022"/>
    </source>
</evidence>
<evidence type="ECO:0000256" key="1">
    <source>
        <dbReference type="SAM" id="SignalP"/>
    </source>
</evidence>
<evidence type="ECO:0008006" key="4">
    <source>
        <dbReference type="Google" id="ProtNLM"/>
    </source>
</evidence>
<dbReference type="AlphaFoldDB" id="A0A0E0QWP7"/>
<feature type="chain" id="PRO_5002371878" description="Secreted protein" evidence="1">
    <location>
        <begin position="29"/>
        <end position="113"/>
    </location>
</feature>
<proteinExistence type="predicted"/>
<evidence type="ECO:0000313" key="2">
    <source>
        <dbReference type="EnsemblPlants" id="ORUFI10G03710.1"/>
    </source>
</evidence>
<protein>
    <recommendedName>
        <fullName evidence="4">Secreted protein</fullName>
    </recommendedName>
</protein>
<dbReference type="Proteomes" id="UP000008022">
    <property type="component" value="Unassembled WGS sequence"/>
</dbReference>
<accession>A0A0E0QWP7</accession>
<keyword evidence="1" id="KW-0732">Signal</keyword>
<organism evidence="2 3">
    <name type="scientific">Oryza rufipogon</name>
    <name type="common">Brownbeard rice</name>
    <name type="synonym">Asian wild rice</name>
    <dbReference type="NCBI Taxonomy" id="4529"/>
    <lineage>
        <taxon>Eukaryota</taxon>
        <taxon>Viridiplantae</taxon>
        <taxon>Streptophyta</taxon>
        <taxon>Embryophyta</taxon>
        <taxon>Tracheophyta</taxon>
        <taxon>Spermatophyta</taxon>
        <taxon>Magnoliopsida</taxon>
        <taxon>Liliopsida</taxon>
        <taxon>Poales</taxon>
        <taxon>Poaceae</taxon>
        <taxon>BOP clade</taxon>
        <taxon>Oryzoideae</taxon>
        <taxon>Oryzeae</taxon>
        <taxon>Oryzinae</taxon>
        <taxon>Oryza</taxon>
    </lineage>
</organism>
<dbReference type="Gramene" id="ORUFI10G03710.1">
    <property type="protein sequence ID" value="ORUFI10G03710.1"/>
    <property type="gene ID" value="ORUFI10G03710"/>
</dbReference>
<reference evidence="3" key="1">
    <citation type="submission" date="2013-06" db="EMBL/GenBank/DDBJ databases">
        <authorList>
            <person name="Zhao Q."/>
        </authorList>
    </citation>
    <scope>NUCLEOTIDE SEQUENCE</scope>
    <source>
        <strain evidence="3">cv. W1943</strain>
    </source>
</reference>
<keyword evidence="3" id="KW-1185">Reference proteome</keyword>
<dbReference type="HOGENOM" id="CLU_2137578_0_0_1"/>
<feature type="signal peptide" evidence="1">
    <location>
        <begin position="1"/>
        <end position="28"/>
    </location>
</feature>